<protein>
    <submittedName>
        <fullName evidence="1">Uncharacterized protein</fullName>
    </submittedName>
</protein>
<dbReference type="Proteomes" id="UP001152797">
    <property type="component" value="Unassembled WGS sequence"/>
</dbReference>
<dbReference type="EMBL" id="CAMXCT020006506">
    <property type="protein sequence ID" value="CAL1168269.1"/>
    <property type="molecule type" value="Genomic_DNA"/>
</dbReference>
<comment type="caution">
    <text evidence="1">The sequence shown here is derived from an EMBL/GenBank/DDBJ whole genome shotgun (WGS) entry which is preliminary data.</text>
</comment>
<dbReference type="PANTHER" id="PTHR40743">
    <property type="entry name" value="NUCLEOTIDE-DIPHOSPHO-SUGAR TRANSFERASE CONTAINING PROTEIN"/>
    <property type="match status" value="1"/>
</dbReference>
<dbReference type="AlphaFoldDB" id="A0A9P1GL52"/>
<accession>A0A9P1GL52</accession>
<organism evidence="1">
    <name type="scientific">Cladocopium goreaui</name>
    <dbReference type="NCBI Taxonomy" id="2562237"/>
    <lineage>
        <taxon>Eukaryota</taxon>
        <taxon>Sar</taxon>
        <taxon>Alveolata</taxon>
        <taxon>Dinophyceae</taxon>
        <taxon>Suessiales</taxon>
        <taxon>Symbiodiniaceae</taxon>
        <taxon>Cladocopium</taxon>
    </lineage>
</organism>
<evidence type="ECO:0000313" key="2">
    <source>
        <dbReference type="EMBL" id="CAL4802206.1"/>
    </source>
</evidence>
<name>A0A9P1GL52_9DINO</name>
<evidence type="ECO:0000313" key="1">
    <source>
        <dbReference type="EMBL" id="CAI4014894.1"/>
    </source>
</evidence>
<dbReference type="EMBL" id="CAMXCT030006506">
    <property type="protein sequence ID" value="CAL4802206.1"/>
    <property type="molecule type" value="Genomic_DNA"/>
</dbReference>
<dbReference type="EMBL" id="CAMXCT010006506">
    <property type="protein sequence ID" value="CAI4014894.1"/>
    <property type="molecule type" value="Genomic_DNA"/>
</dbReference>
<sequence>MLEEDFCSPGWVLVQPQWGLCNRLRSVVAGQMLADHLERQFVLDWQALPGCNCRWTDLFSTKVLEVADLDEASHPSLLAGLELLQLWDEVTILAKRQPDSEELRRAVRGFNSFHRECFRAGLAYVIDPASEKWRSCKPFGRDKELPNFLKVDCLCVRAFNPFYPPREEDRAALAKERAAQLNRLRPIPELQRRLWQLPRGTVSVHIRRTDHAKAIARSPEELFWHTMESYPQDVSFFLATDDPDVEERMKSRFGSRLLTAPKNLNRNSPTGIQDALIDLLLLSQGIEVLGSFKSSFSAMASHFHMVPLRTMDVSPTPVKPTAAFREVAVVPLDPEEDEYTDGSCGVGKRGSSLAEWFDSWGKISWLGMLGNHPGIINSTEMH</sequence>
<reference evidence="2 3" key="2">
    <citation type="submission" date="2024-05" db="EMBL/GenBank/DDBJ databases">
        <authorList>
            <person name="Chen Y."/>
            <person name="Shah S."/>
            <person name="Dougan E. K."/>
            <person name="Thang M."/>
            <person name="Chan C."/>
        </authorList>
    </citation>
    <scope>NUCLEOTIDE SEQUENCE [LARGE SCALE GENOMIC DNA]</scope>
</reference>
<dbReference type="Gene3D" id="3.40.50.11350">
    <property type="match status" value="1"/>
</dbReference>
<reference evidence="1" key="1">
    <citation type="submission" date="2022-10" db="EMBL/GenBank/DDBJ databases">
        <authorList>
            <person name="Chen Y."/>
            <person name="Dougan E. K."/>
            <person name="Chan C."/>
            <person name="Rhodes N."/>
            <person name="Thang M."/>
        </authorList>
    </citation>
    <scope>NUCLEOTIDE SEQUENCE</scope>
</reference>
<dbReference type="PANTHER" id="PTHR40743:SF1">
    <property type="entry name" value="POSSIBLE GLYCOSYLTRANSFERASE"/>
    <property type="match status" value="1"/>
</dbReference>
<proteinExistence type="predicted"/>
<keyword evidence="3" id="KW-1185">Reference proteome</keyword>
<dbReference type="OrthoDB" id="448832at2759"/>
<evidence type="ECO:0000313" key="3">
    <source>
        <dbReference type="Proteomes" id="UP001152797"/>
    </source>
</evidence>
<gene>
    <name evidence="1" type="ORF">C1SCF055_LOCUS39756</name>
</gene>